<dbReference type="EMBL" id="UINC01102533">
    <property type="protein sequence ID" value="SVC64231.1"/>
    <property type="molecule type" value="Genomic_DNA"/>
</dbReference>
<evidence type="ECO:0000313" key="1">
    <source>
        <dbReference type="EMBL" id="SVC64231.1"/>
    </source>
</evidence>
<sequence>KKSIERSINVISKCIGKTISGFILPFNRPMTWYSKGAISLGDNAFWPFHYNADLGNVITLLSLQGIKWLRVHYYPFIIRHFRKGNQIIKKQPFLKKNVLCLPSHNFGFSNQSIKLLDVAVNTNRDIFISSHPLNLSLKGGGHLDLFKRFLEKVNYFVEEGILRVTTVEQIIEKNYH</sequence>
<protein>
    <submittedName>
        <fullName evidence="1">Uncharacterized protein</fullName>
    </submittedName>
</protein>
<reference evidence="1" key="1">
    <citation type="submission" date="2018-05" db="EMBL/GenBank/DDBJ databases">
        <authorList>
            <person name="Lanie J.A."/>
            <person name="Ng W.-L."/>
            <person name="Kazmierczak K.M."/>
            <person name="Andrzejewski T.M."/>
            <person name="Davidsen T.M."/>
            <person name="Wayne K.J."/>
            <person name="Tettelin H."/>
            <person name="Glass J.I."/>
            <person name="Rusch D."/>
            <person name="Podicherti R."/>
            <person name="Tsui H.-C.T."/>
            <person name="Winkler M.E."/>
        </authorList>
    </citation>
    <scope>NUCLEOTIDE SEQUENCE</scope>
</reference>
<organism evidence="1">
    <name type="scientific">marine metagenome</name>
    <dbReference type="NCBI Taxonomy" id="408172"/>
    <lineage>
        <taxon>unclassified sequences</taxon>
        <taxon>metagenomes</taxon>
        <taxon>ecological metagenomes</taxon>
    </lineage>
</organism>
<dbReference type="AlphaFoldDB" id="A0A382NXE1"/>
<gene>
    <name evidence="1" type="ORF">METZ01_LOCUS317085</name>
</gene>
<proteinExistence type="predicted"/>
<feature type="non-terminal residue" evidence="1">
    <location>
        <position position="1"/>
    </location>
</feature>
<name>A0A382NXE1_9ZZZZ</name>
<accession>A0A382NXE1</accession>